<gene>
    <name evidence="3" type="ORF">KAK10_05455</name>
</gene>
<dbReference type="Pfam" id="PF09648">
    <property type="entry name" value="YycI"/>
    <property type="match status" value="1"/>
</dbReference>
<comment type="caution">
    <text evidence="3">The sequence shown here is derived from an EMBL/GenBank/DDBJ whole genome shotgun (WGS) entry which is preliminary data.</text>
</comment>
<feature type="domain" description="Regulatory protein YycH-like" evidence="2">
    <location>
        <begin position="41"/>
        <end position="259"/>
    </location>
</feature>
<dbReference type="Gene3D" id="2.40.128.690">
    <property type="entry name" value="YycH protein, domain 3-like"/>
    <property type="match status" value="1"/>
</dbReference>
<keyword evidence="1" id="KW-0812">Transmembrane</keyword>
<accession>A0ABT0VHN4</accession>
<evidence type="ECO:0000259" key="2">
    <source>
        <dbReference type="Pfam" id="PF09648"/>
    </source>
</evidence>
<dbReference type="RefSeq" id="WP_205142788.1">
    <property type="nucleotide sequence ID" value="NZ_JAFBDN010000001.1"/>
</dbReference>
<dbReference type="Proteomes" id="UP001057481">
    <property type="component" value="Unassembled WGS sequence"/>
</dbReference>
<proteinExistence type="predicted"/>
<dbReference type="EMBL" id="JAGMVS010000062">
    <property type="protein sequence ID" value="MCM2437352.1"/>
    <property type="molecule type" value="Genomic_DNA"/>
</dbReference>
<evidence type="ECO:0000313" key="4">
    <source>
        <dbReference type="Proteomes" id="UP001057481"/>
    </source>
</evidence>
<evidence type="ECO:0000256" key="1">
    <source>
        <dbReference type="SAM" id="Phobius"/>
    </source>
</evidence>
<keyword evidence="1" id="KW-0472">Membrane</keyword>
<dbReference type="InterPro" id="IPR018604">
    <property type="entry name" value="YycI-like"/>
</dbReference>
<protein>
    <submittedName>
        <fullName evidence="3">Two-component system regulatory protein YycI</fullName>
    </submittedName>
</protein>
<keyword evidence="1" id="KW-1133">Transmembrane helix</keyword>
<name>A0ABT0VHN4_9LACO</name>
<sequence>MDFRRIQWIFLLIFIAIDVFLSVQWYQGFQPETSGAAGSLTVLKEIRNDGISTGTLSKQAGEGFYVAGQLNNELRQKASQIKVGTPTFNATKHSLTVKLASKNQFTVNLKHPARKLDPFSAQATNVINGTSYVYNARLTALATKEIVYVQTLPTGLVIATNGQLRFKINSAGKVVSYTQTYIANPQTLRERTTTISEQKAVIWLYQYNQLANGAKIIWHRLAYAKLLKIDNTVVYVPTWFFGVQNGNSSDIEIKKVNAFTGEIMQTKTTSTKNVASSQI</sequence>
<evidence type="ECO:0000313" key="3">
    <source>
        <dbReference type="EMBL" id="MCM2437352.1"/>
    </source>
</evidence>
<feature type="transmembrane region" description="Helical" evidence="1">
    <location>
        <begin position="7"/>
        <end position="26"/>
    </location>
</feature>
<reference evidence="3" key="1">
    <citation type="submission" date="2021-04" db="EMBL/GenBank/DDBJ databases">
        <title>Taxonomic assessment of Weissella genus.</title>
        <authorList>
            <person name="Fanelli F."/>
            <person name="Chieffi D."/>
            <person name="Dell'Aquila A."/>
            <person name="Gyu-Sung C."/>
            <person name="Franz C.M.A.P."/>
            <person name="Fusco V."/>
        </authorList>
    </citation>
    <scope>NUCLEOTIDE SEQUENCE</scope>
    <source>
        <strain evidence="3">LMG 25373</strain>
    </source>
</reference>
<keyword evidence="4" id="KW-1185">Reference proteome</keyword>
<organism evidence="3 4">
    <name type="scientific">Periweissella beninensis</name>
    <dbReference type="NCBI Taxonomy" id="504936"/>
    <lineage>
        <taxon>Bacteria</taxon>
        <taxon>Bacillati</taxon>
        <taxon>Bacillota</taxon>
        <taxon>Bacilli</taxon>
        <taxon>Lactobacillales</taxon>
        <taxon>Lactobacillaceae</taxon>
        <taxon>Periweissella</taxon>
    </lineage>
</organism>